<dbReference type="CDD" id="cd04056">
    <property type="entry name" value="Peptidases_S53"/>
    <property type="match status" value="1"/>
</dbReference>
<dbReference type="InterPro" id="IPR002909">
    <property type="entry name" value="IPT_dom"/>
</dbReference>
<accession>A0A402CU96</accession>
<dbReference type="Pfam" id="PF09286">
    <property type="entry name" value="Pro-kuma_activ"/>
    <property type="match status" value="1"/>
</dbReference>
<keyword evidence="9" id="KW-1185">Reference proteome</keyword>
<evidence type="ECO:0000256" key="1">
    <source>
        <dbReference type="ARBA" id="ARBA00001913"/>
    </source>
</evidence>
<evidence type="ECO:0000256" key="5">
    <source>
        <dbReference type="ARBA" id="ARBA00022825"/>
    </source>
</evidence>
<dbReference type="CDD" id="cd11377">
    <property type="entry name" value="Pro-peptidase_S53"/>
    <property type="match status" value="1"/>
</dbReference>
<evidence type="ECO:0000313" key="8">
    <source>
        <dbReference type="EMBL" id="BDI28899.1"/>
    </source>
</evidence>
<dbReference type="RefSeq" id="WP_119320955.1">
    <property type="nucleotide sequence ID" value="NZ_AP025739.1"/>
</dbReference>
<name>A0A402CU96_9BACT</name>
<dbReference type="Proteomes" id="UP000287394">
    <property type="component" value="Chromosome"/>
</dbReference>
<dbReference type="InterPro" id="IPR036852">
    <property type="entry name" value="Peptidase_S8/S53_dom_sf"/>
</dbReference>
<dbReference type="PROSITE" id="PS00138">
    <property type="entry name" value="SUBTILASE_SER"/>
    <property type="match status" value="1"/>
</dbReference>
<dbReference type="InterPro" id="IPR050819">
    <property type="entry name" value="Tripeptidyl-peptidase_I"/>
</dbReference>
<keyword evidence="3" id="KW-0479">Metal-binding</keyword>
<evidence type="ECO:0000256" key="3">
    <source>
        <dbReference type="ARBA" id="ARBA00022723"/>
    </source>
</evidence>
<dbReference type="SMART" id="SM00944">
    <property type="entry name" value="Pro-kuma_activ"/>
    <property type="match status" value="1"/>
</dbReference>
<dbReference type="Pfam" id="PF00082">
    <property type="entry name" value="Peptidase_S8"/>
    <property type="match status" value="1"/>
</dbReference>
<gene>
    <name evidence="8" type="ORF">CCAX7_009500</name>
</gene>
<dbReference type="Pfam" id="PF01833">
    <property type="entry name" value="TIG"/>
    <property type="match status" value="1"/>
</dbReference>
<dbReference type="InterPro" id="IPR030400">
    <property type="entry name" value="Sedolisin_dom"/>
</dbReference>
<evidence type="ECO:0000256" key="6">
    <source>
        <dbReference type="ARBA" id="ARBA00022837"/>
    </source>
</evidence>
<dbReference type="PROSITE" id="PS51695">
    <property type="entry name" value="SEDOLISIN"/>
    <property type="match status" value="1"/>
</dbReference>
<dbReference type="Gene3D" id="2.60.40.10">
    <property type="entry name" value="Immunoglobulins"/>
    <property type="match status" value="1"/>
</dbReference>
<reference evidence="8 9" key="1">
    <citation type="journal article" date="2019" name="Int. J. Syst. Evol. Microbiol.">
        <title>Capsulimonas corticalis gen. nov., sp. nov., an aerobic capsulated bacterium, of a novel bacterial order, Capsulimonadales ord. nov., of the class Armatimonadia of the phylum Armatimonadetes.</title>
        <authorList>
            <person name="Li J."/>
            <person name="Kudo C."/>
            <person name="Tonouchi A."/>
        </authorList>
    </citation>
    <scope>NUCLEOTIDE SEQUENCE [LARGE SCALE GENOMIC DNA]</scope>
    <source>
        <strain evidence="8 9">AX-7</strain>
    </source>
</reference>
<protein>
    <submittedName>
        <fullName evidence="8">Uncharacterized protein</fullName>
    </submittedName>
</protein>
<dbReference type="GO" id="GO:0008240">
    <property type="term" value="F:tripeptidyl-peptidase activity"/>
    <property type="evidence" value="ECO:0007669"/>
    <property type="project" value="TreeGrafter"/>
</dbReference>
<dbReference type="PANTHER" id="PTHR14218">
    <property type="entry name" value="PROTEASE S8 TRIPEPTIDYL PEPTIDASE I CLN2"/>
    <property type="match status" value="1"/>
</dbReference>
<keyword evidence="2" id="KW-0645">Protease</keyword>
<keyword evidence="5" id="KW-0720">Serine protease</keyword>
<keyword evidence="4" id="KW-0378">Hydrolase</keyword>
<proteinExistence type="predicted"/>
<dbReference type="InterPro" id="IPR013783">
    <property type="entry name" value="Ig-like_fold"/>
</dbReference>
<dbReference type="SUPFAM" id="SSF81296">
    <property type="entry name" value="E set domains"/>
    <property type="match status" value="1"/>
</dbReference>
<evidence type="ECO:0000256" key="2">
    <source>
        <dbReference type="ARBA" id="ARBA00022670"/>
    </source>
</evidence>
<organism evidence="8 9">
    <name type="scientific">Capsulimonas corticalis</name>
    <dbReference type="NCBI Taxonomy" id="2219043"/>
    <lineage>
        <taxon>Bacteria</taxon>
        <taxon>Bacillati</taxon>
        <taxon>Armatimonadota</taxon>
        <taxon>Armatimonadia</taxon>
        <taxon>Capsulimonadales</taxon>
        <taxon>Capsulimonadaceae</taxon>
        <taxon>Capsulimonas</taxon>
    </lineage>
</organism>
<keyword evidence="7" id="KW-0865">Zymogen</keyword>
<dbReference type="InterPro" id="IPR023828">
    <property type="entry name" value="Peptidase_S8_Ser-AS"/>
</dbReference>
<evidence type="ECO:0000313" key="9">
    <source>
        <dbReference type="Proteomes" id="UP000287394"/>
    </source>
</evidence>
<dbReference type="AlphaFoldDB" id="A0A402CU96"/>
<evidence type="ECO:0000256" key="4">
    <source>
        <dbReference type="ARBA" id="ARBA00022801"/>
    </source>
</evidence>
<dbReference type="Gene3D" id="3.40.50.200">
    <property type="entry name" value="Peptidase S8/S53 domain"/>
    <property type="match status" value="1"/>
</dbReference>
<dbReference type="InterPro" id="IPR000209">
    <property type="entry name" value="Peptidase_S8/S53_dom"/>
</dbReference>
<dbReference type="OrthoDB" id="151889at2"/>
<comment type="cofactor">
    <cofactor evidence="1">
        <name>Ca(2+)</name>
        <dbReference type="ChEBI" id="CHEBI:29108"/>
    </cofactor>
</comment>
<keyword evidence="6" id="KW-0106">Calcium</keyword>
<dbReference type="GO" id="GO:0004252">
    <property type="term" value="F:serine-type endopeptidase activity"/>
    <property type="evidence" value="ECO:0007669"/>
    <property type="project" value="InterPro"/>
</dbReference>
<dbReference type="GO" id="GO:0046872">
    <property type="term" value="F:metal ion binding"/>
    <property type="evidence" value="ECO:0007669"/>
    <property type="project" value="UniProtKB-KW"/>
</dbReference>
<dbReference type="InterPro" id="IPR015366">
    <property type="entry name" value="S53_propep"/>
</dbReference>
<dbReference type="KEGG" id="ccot:CCAX7_009500"/>
<sequence>MPHFFQSLQRFSSLMVAVAAITSAAQASSHANIAVSGSPAARHGALMDAAAPASGETLHLVFALSSSRRADLDAFVQSQYDPSSPNYRHWLTPDEFGVRFGASDADIAAVTQYARSQGFAVTQVWPNRLFVSVDARGADAERAFGVKLHGYARPQSEIAAGLPSTFHAPDRAPALPPEIAARVAGLFGLSSENAARPALAKRGLAAEPAQSLAAAVPLAGLSSPATPSTLAAYYGFDKLHLHGFNGDNQSIAIFSPTHYSTSDFTGFKAAYGITGVTVTEVLVNGGATSFSGEDEAALDMDVIAGQAPNSHIYLYESPPDGNLQIWNKIAADNLPVVSCSWGNSEQELTADDAASVNTILQQMASQGQSVFVASGDNGAFDITSRTPSVDFPASSPYVTAVGGTSVSSTGAETGWTKSGGGLSTFFTRPLWQAGPGVINTSSTGFRQLPDVSAMSDPYSPGYYIYTGGSLQIYGGTSAAAPLMAAANTLIDQGLNGRTGQLTPILYQIGTDSAKSSLVYNDILQGNNGFYNCATNWDFVTGWGSPRITALYSQIVPTALGPDPPTISLLTPSSAPAGSPSATFTVTGTNFTASSKVLWNGAALPTQVVSTTALTATAPASLLLTVGTVAVTVTDPDGPTPAGPLTFTVTTPHTFAAGLQMISAPYDYTGVSFATLFVNPGVKIATWDPTLTQYVLNPTAPSDTFHLGRAYWVRFASASSLPRLGTPAAANTSYALTLNAGWNMIAVPFNTDSPMATLQVTSGGSTTSFASAVTAGAISGTLYRYDSTLKYYVGQTSGALTPYEGYWIYANHSCSLVFPSLN</sequence>
<dbReference type="PANTHER" id="PTHR14218:SF15">
    <property type="entry name" value="TRIPEPTIDYL-PEPTIDASE 1"/>
    <property type="match status" value="1"/>
</dbReference>
<dbReference type="SUPFAM" id="SSF54897">
    <property type="entry name" value="Protease propeptides/inhibitors"/>
    <property type="match status" value="1"/>
</dbReference>
<dbReference type="GO" id="GO:0006508">
    <property type="term" value="P:proteolysis"/>
    <property type="evidence" value="ECO:0007669"/>
    <property type="project" value="UniProtKB-KW"/>
</dbReference>
<dbReference type="SUPFAM" id="SSF52743">
    <property type="entry name" value="Subtilisin-like"/>
    <property type="match status" value="1"/>
</dbReference>
<dbReference type="EMBL" id="AP025739">
    <property type="protein sequence ID" value="BDI28899.1"/>
    <property type="molecule type" value="Genomic_DNA"/>
</dbReference>
<evidence type="ECO:0000256" key="7">
    <source>
        <dbReference type="ARBA" id="ARBA00023145"/>
    </source>
</evidence>
<dbReference type="InterPro" id="IPR014756">
    <property type="entry name" value="Ig_E-set"/>
</dbReference>